<comment type="caution">
    <text evidence="2">The sequence shown here is derived from an EMBL/GenBank/DDBJ whole genome shotgun (WGS) entry which is preliminary data.</text>
</comment>
<evidence type="ECO:0000313" key="3">
    <source>
        <dbReference type="Proteomes" id="UP000462091"/>
    </source>
</evidence>
<dbReference type="RefSeq" id="WP_154265482.1">
    <property type="nucleotide sequence ID" value="NZ_WKQM01000005.1"/>
</dbReference>
<protein>
    <submittedName>
        <fullName evidence="2">Sigma-70 family RNA polymerase sigma factor</fullName>
    </submittedName>
</protein>
<gene>
    <name evidence="2" type="ORF">GKE10_03635</name>
</gene>
<feature type="domain" description="RNA polymerase sigma factor 70 region 4 type 2" evidence="1">
    <location>
        <begin position="100"/>
        <end position="148"/>
    </location>
</feature>
<proteinExistence type="predicted"/>
<dbReference type="Pfam" id="PF08281">
    <property type="entry name" value="Sigma70_r4_2"/>
    <property type="match status" value="1"/>
</dbReference>
<evidence type="ECO:0000259" key="1">
    <source>
        <dbReference type="Pfam" id="PF08281"/>
    </source>
</evidence>
<dbReference type="GO" id="GO:0006352">
    <property type="term" value="P:DNA-templated transcription initiation"/>
    <property type="evidence" value="ECO:0007669"/>
    <property type="project" value="InterPro"/>
</dbReference>
<dbReference type="Proteomes" id="UP000462091">
    <property type="component" value="Unassembled WGS sequence"/>
</dbReference>
<organism evidence="2 3">
    <name type="scientific">Faecalibacterium prausnitzii</name>
    <dbReference type="NCBI Taxonomy" id="853"/>
    <lineage>
        <taxon>Bacteria</taxon>
        <taxon>Bacillati</taxon>
        <taxon>Bacillota</taxon>
        <taxon>Clostridia</taxon>
        <taxon>Eubacteriales</taxon>
        <taxon>Oscillospiraceae</taxon>
        <taxon>Faecalibacterium</taxon>
    </lineage>
</organism>
<dbReference type="SUPFAM" id="SSF88659">
    <property type="entry name" value="Sigma3 and sigma4 domains of RNA polymerase sigma factors"/>
    <property type="match status" value="1"/>
</dbReference>
<dbReference type="GO" id="GO:0016987">
    <property type="term" value="F:sigma factor activity"/>
    <property type="evidence" value="ECO:0007669"/>
    <property type="project" value="InterPro"/>
</dbReference>
<evidence type="ECO:0000313" key="2">
    <source>
        <dbReference type="EMBL" id="MSC51015.1"/>
    </source>
</evidence>
<dbReference type="InterPro" id="IPR036388">
    <property type="entry name" value="WH-like_DNA-bd_sf"/>
</dbReference>
<sequence>MKFNNGSERVRLENRWKKLRIQYREAGMSEDAIQAMYQFDLDVLNSERAYVDNTQPIFVTEDDEDSVDFKRYEKAITVTDVYHETKNRFAWVGEIKNEHLLAALEKLNAKDLELLTLFAYEGYTVTEISKVLHCSQPTISIKIKRITKFLKNFEFDAMD</sequence>
<name>A0A844DIF0_9FIRM</name>
<dbReference type="AlphaFoldDB" id="A0A844DIF0"/>
<dbReference type="EMBL" id="WKQM01000005">
    <property type="protein sequence ID" value="MSC51015.1"/>
    <property type="molecule type" value="Genomic_DNA"/>
</dbReference>
<dbReference type="GO" id="GO:0003677">
    <property type="term" value="F:DNA binding"/>
    <property type="evidence" value="ECO:0007669"/>
    <property type="project" value="InterPro"/>
</dbReference>
<dbReference type="InterPro" id="IPR013324">
    <property type="entry name" value="RNA_pol_sigma_r3/r4-like"/>
</dbReference>
<dbReference type="Gene3D" id="1.10.10.10">
    <property type="entry name" value="Winged helix-like DNA-binding domain superfamily/Winged helix DNA-binding domain"/>
    <property type="match status" value="1"/>
</dbReference>
<reference evidence="2 3" key="1">
    <citation type="journal article" date="2019" name="Nat. Med.">
        <title>A library of human gut bacterial isolates paired with longitudinal multiomics data enables mechanistic microbiome research.</title>
        <authorList>
            <person name="Poyet M."/>
            <person name="Groussin M."/>
            <person name="Gibbons S.M."/>
            <person name="Avila-Pacheco J."/>
            <person name="Jiang X."/>
            <person name="Kearney S.M."/>
            <person name="Perrotta A.R."/>
            <person name="Berdy B."/>
            <person name="Zhao S."/>
            <person name="Lieberman T.D."/>
            <person name="Swanson P.K."/>
            <person name="Smith M."/>
            <person name="Roesemann S."/>
            <person name="Alexander J.E."/>
            <person name="Rich S.A."/>
            <person name="Livny J."/>
            <person name="Vlamakis H."/>
            <person name="Clish C."/>
            <person name="Bullock K."/>
            <person name="Deik A."/>
            <person name="Scott J."/>
            <person name="Pierce K.A."/>
            <person name="Xavier R.J."/>
            <person name="Alm E.J."/>
        </authorList>
    </citation>
    <scope>NUCLEOTIDE SEQUENCE [LARGE SCALE GENOMIC DNA]</scope>
    <source>
        <strain evidence="2 3">BIOML-B1</strain>
    </source>
</reference>
<accession>A0A844DIF0</accession>
<dbReference type="InterPro" id="IPR013249">
    <property type="entry name" value="RNA_pol_sigma70_r4_t2"/>
</dbReference>